<feature type="compositionally biased region" description="Low complexity" evidence="1">
    <location>
        <begin position="1081"/>
        <end position="1090"/>
    </location>
</feature>
<feature type="region of interest" description="Disordered" evidence="1">
    <location>
        <begin position="1875"/>
        <end position="1899"/>
    </location>
</feature>
<feature type="region of interest" description="Disordered" evidence="1">
    <location>
        <begin position="443"/>
        <end position="529"/>
    </location>
</feature>
<feature type="region of interest" description="Disordered" evidence="1">
    <location>
        <begin position="544"/>
        <end position="591"/>
    </location>
</feature>
<feature type="compositionally biased region" description="Low complexity" evidence="1">
    <location>
        <begin position="327"/>
        <end position="373"/>
    </location>
</feature>
<dbReference type="RefSeq" id="XP_015651779.1">
    <property type="nucleotide sequence ID" value="XM_015809569.1"/>
</dbReference>
<feature type="compositionally biased region" description="Polar residues" evidence="1">
    <location>
        <begin position="472"/>
        <end position="483"/>
    </location>
</feature>
<evidence type="ECO:0000313" key="2">
    <source>
        <dbReference type="EMBL" id="KPA73340.1"/>
    </source>
</evidence>
<accession>A0A0M9FPC3</accession>
<dbReference type="OrthoDB" id="267738at2759"/>
<feature type="compositionally biased region" description="Polar residues" evidence="1">
    <location>
        <begin position="269"/>
        <end position="280"/>
    </location>
</feature>
<feature type="compositionally biased region" description="Low complexity" evidence="1">
    <location>
        <begin position="1397"/>
        <end position="1413"/>
    </location>
</feature>
<dbReference type="OMA" id="QPYPRQE"/>
<feature type="region of interest" description="Disordered" evidence="1">
    <location>
        <begin position="1151"/>
        <end position="1194"/>
    </location>
</feature>
<feature type="region of interest" description="Disordered" evidence="1">
    <location>
        <begin position="978"/>
        <end position="1124"/>
    </location>
</feature>
<feature type="compositionally biased region" description="Basic residues" evidence="1">
    <location>
        <begin position="301"/>
        <end position="314"/>
    </location>
</feature>
<feature type="compositionally biased region" description="Low complexity" evidence="1">
    <location>
        <begin position="35"/>
        <end position="51"/>
    </location>
</feature>
<feature type="region of interest" description="Disordered" evidence="1">
    <location>
        <begin position="665"/>
        <end position="724"/>
    </location>
</feature>
<feature type="compositionally biased region" description="Polar residues" evidence="1">
    <location>
        <begin position="403"/>
        <end position="417"/>
    </location>
</feature>
<feature type="region of interest" description="Disordered" evidence="1">
    <location>
        <begin position="1768"/>
        <end position="1834"/>
    </location>
</feature>
<feature type="region of interest" description="Disordered" evidence="1">
    <location>
        <begin position="23"/>
        <end position="174"/>
    </location>
</feature>
<feature type="compositionally biased region" description="Low complexity" evidence="1">
    <location>
        <begin position="450"/>
        <end position="471"/>
    </location>
</feature>
<feature type="compositionally biased region" description="Polar residues" evidence="1">
    <location>
        <begin position="218"/>
        <end position="230"/>
    </location>
</feature>
<feature type="region of interest" description="Disordered" evidence="1">
    <location>
        <begin position="218"/>
        <end position="427"/>
    </location>
</feature>
<feature type="compositionally biased region" description="Low complexity" evidence="1">
    <location>
        <begin position="1155"/>
        <end position="1164"/>
    </location>
</feature>
<feature type="compositionally biased region" description="Low complexity" evidence="1">
    <location>
        <begin position="1639"/>
        <end position="1650"/>
    </location>
</feature>
<feature type="compositionally biased region" description="Polar residues" evidence="1">
    <location>
        <begin position="1875"/>
        <end position="1885"/>
    </location>
</feature>
<gene>
    <name evidence="2" type="ORF">ABB37_09899</name>
</gene>
<feature type="region of interest" description="Disordered" evidence="1">
    <location>
        <begin position="1311"/>
        <end position="1364"/>
    </location>
</feature>
<dbReference type="Proteomes" id="UP000037923">
    <property type="component" value="Unassembled WGS sequence"/>
</dbReference>
<reference evidence="2 3" key="1">
    <citation type="submission" date="2015-07" db="EMBL/GenBank/DDBJ databases">
        <title>High-quality genome of monoxenous trypanosomatid Leptomonas pyrrhocoris.</title>
        <authorList>
            <person name="Flegontov P."/>
            <person name="Butenko A."/>
            <person name="Firsov S."/>
            <person name="Vlcek C."/>
            <person name="Logacheva M.D."/>
            <person name="Field M."/>
            <person name="Filatov D."/>
            <person name="Flegontova O."/>
            <person name="Gerasimov E."/>
            <person name="Jackson A.P."/>
            <person name="Kelly S."/>
            <person name="Opperdoes F."/>
            <person name="O'Reilly A."/>
            <person name="Votypka J."/>
            <person name="Yurchenko V."/>
            <person name="Lukes J."/>
        </authorList>
    </citation>
    <scope>NUCLEOTIDE SEQUENCE [LARGE SCALE GENOMIC DNA]</scope>
    <source>
        <strain evidence="2">H10</strain>
    </source>
</reference>
<evidence type="ECO:0000256" key="1">
    <source>
        <dbReference type="SAM" id="MobiDB-lite"/>
    </source>
</evidence>
<feature type="compositionally biased region" description="Polar residues" evidence="1">
    <location>
        <begin position="1221"/>
        <end position="1238"/>
    </location>
</feature>
<feature type="compositionally biased region" description="Low complexity" evidence="1">
    <location>
        <begin position="1523"/>
        <end position="1540"/>
    </location>
</feature>
<feature type="compositionally biased region" description="Basic residues" evidence="1">
    <location>
        <begin position="60"/>
        <end position="73"/>
    </location>
</feature>
<feature type="compositionally biased region" description="Low complexity" evidence="1">
    <location>
        <begin position="993"/>
        <end position="1005"/>
    </location>
</feature>
<dbReference type="EMBL" id="LGTL01000037">
    <property type="protein sequence ID" value="KPA73340.1"/>
    <property type="molecule type" value="Genomic_DNA"/>
</dbReference>
<name>A0A0M9FPC3_LEPPY</name>
<feature type="compositionally biased region" description="Low complexity" evidence="1">
    <location>
        <begin position="113"/>
        <end position="174"/>
    </location>
</feature>
<feature type="compositionally biased region" description="Basic and acidic residues" evidence="1">
    <location>
        <begin position="766"/>
        <end position="776"/>
    </location>
</feature>
<evidence type="ECO:0000313" key="3">
    <source>
        <dbReference type="Proteomes" id="UP000037923"/>
    </source>
</evidence>
<feature type="compositionally biased region" description="Low complexity" evidence="1">
    <location>
        <begin position="1379"/>
        <end position="1389"/>
    </location>
</feature>
<protein>
    <submittedName>
        <fullName evidence="2">Uncharacterized protein</fullName>
    </submittedName>
</protein>
<feature type="compositionally biased region" description="Polar residues" evidence="1">
    <location>
        <begin position="86"/>
        <end position="95"/>
    </location>
</feature>
<comment type="caution">
    <text evidence="2">The sequence shown here is derived from an EMBL/GenBank/DDBJ whole genome shotgun (WGS) entry which is preliminary data.</text>
</comment>
<feature type="compositionally biased region" description="Basic and acidic residues" evidence="1">
    <location>
        <begin position="281"/>
        <end position="291"/>
    </location>
</feature>
<feature type="compositionally biased region" description="Low complexity" evidence="1">
    <location>
        <begin position="1556"/>
        <end position="1576"/>
    </location>
</feature>
<feature type="region of interest" description="Disordered" evidence="1">
    <location>
        <begin position="1379"/>
        <end position="1658"/>
    </location>
</feature>
<feature type="compositionally biased region" description="Low complexity" evidence="1">
    <location>
        <begin position="747"/>
        <end position="756"/>
    </location>
</feature>
<feature type="compositionally biased region" description="Gly residues" evidence="1">
    <location>
        <begin position="982"/>
        <end position="992"/>
    </location>
</feature>
<feature type="region of interest" description="Disordered" evidence="1">
    <location>
        <begin position="613"/>
        <end position="651"/>
    </location>
</feature>
<feature type="compositionally biased region" description="Basic residues" evidence="1">
    <location>
        <begin position="1331"/>
        <end position="1347"/>
    </location>
</feature>
<feature type="compositionally biased region" description="Basic and acidic residues" evidence="1">
    <location>
        <begin position="699"/>
        <end position="710"/>
    </location>
</feature>
<feature type="region of interest" description="Disordered" evidence="1">
    <location>
        <begin position="1715"/>
        <end position="1741"/>
    </location>
</feature>
<feature type="region of interest" description="Disordered" evidence="1">
    <location>
        <begin position="747"/>
        <end position="796"/>
    </location>
</feature>
<proteinExistence type="predicted"/>
<feature type="compositionally biased region" description="Low complexity" evidence="1">
    <location>
        <begin position="1048"/>
        <end position="1063"/>
    </location>
</feature>
<dbReference type="VEuPathDB" id="TriTrypDB:LpyrH10_37_0040"/>
<feature type="region of interest" description="Disordered" evidence="1">
    <location>
        <begin position="866"/>
        <end position="886"/>
    </location>
</feature>
<feature type="compositionally biased region" description="Low complexity" evidence="1">
    <location>
        <begin position="508"/>
        <end position="529"/>
    </location>
</feature>
<feature type="compositionally biased region" description="Low complexity" evidence="1">
    <location>
        <begin position="1348"/>
        <end position="1364"/>
    </location>
</feature>
<feature type="compositionally biased region" description="Gly residues" evidence="1">
    <location>
        <begin position="1243"/>
        <end position="1256"/>
    </location>
</feature>
<feature type="compositionally biased region" description="Acidic residues" evidence="1">
    <location>
        <begin position="103"/>
        <end position="112"/>
    </location>
</feature>
<dbReference type="GeneID" id="26910181"/>
<feature type="compositionally biased region" description="Basic and acidic residues" evidence="1">
    <location>
        <begin position="1319"/>
        <end position="1330"/>
    </location>
</feature>
<feature type="compositionally biased region" description="Low complexity" evidence="1">
    <location>
        <begin position="1438"/>
        <end position="1450"/>
    </location>
</feature>
<keyword evidence="3" id="KW-1185">Reference proteome</keyword>
<feature type="region of interest" description="Disordered" evidence="1">
    <location>
        <begin position="1221"/>
        <end position="1256"/>
    </location>
</feature>
<organism evidence="2 3">
    <name type="scientific">Leptomonas pyrrhocoris</name>
    <name type="common">Firebug parasite</name>
    <dbReference type="NCBI Taxonomy" id="157538"/>
    <lineage>
        <taxon>Eukaryota</taxon>
        <taxon>Discoba</taxon>
        <taxon>Euglenozoa</taxon>
        <taxon>Kinetoplastea</taxon>
        <taxon>Metakinetoplastina</taxon>
        <taxon>Trypanosomatida</taxon>
        <taxon>Trypanosomatidae</taxon>
        <taxon>Leishmaniinae</taxon>
        <taxon>Leptomonas</taxon>
    </lineage>
</organism>
<sequence>MKLPKIVTKKNAHRVREAHRLAVAERRAQQQQHRSSLSAGLNDASAAAASGQPRSDVRPPRTRSKMGHHRHHGNGPSQPPGADLSRSGSSTQDFSVHSALSSDDNDDLDDVYTDSSGSEDASRSSHSSNDSFFSDASSRASSRRSSSASLRSNSRTVAAAGAATSPSKPPSASAARATQYSAYARSMNAANRQRTALAYMSSAVNFDGADAFFDKSDSSLGTGSGASSPTRADDDGGATQEEGGEGDASRHSDDDGGADEGLRPLYRSTVPTGRRMTQNEVRQRQLLREAADDTALVTSPQRKRQLQPQRRRRTSSLAGDVGRDVDAVTAAVAEVPSSRATTARGGADRTAVSAAAAPARRRSSSASASSASRSLKDQSLDVTPLTATSSTVPVPSEGAGRLNSKSANHSGNSNSRKVSPPSDTEKRSSWIFGWKRRLLLHGAHTNKNDSTSPSSRSTSKLSLSAHSSVSSPQRSETTSTRRNNVGVGHGNPSAHAATSTPRVGGGSTSSAPASTVRPTAPAAKSSSSFSVAVAVAPASTTLLPRRRASMTKETLRSLDGTQLSRLDFSEQKARRTTSTAPAEAGPLSSAAPPSLMAKGGYGSFMDVFASASPSDDDNGAADEVRSNGSRRSSSSRRRKAPPPPSSTPAHYSSFFRALFRSSSSGLSYSRSGTPRLAPADKADDAKRARRTTADADTASNEKSRAPERQASRQRLARTAQSPVSAVGGVATSLYRFDDEFSLGRSSSSSSFSSSAADNHHHHHHHDSSNSRDDATGGRRRGNLPGSTRRSDEAAAHAAAGGVGDSFGSLFNGDGTVAHAAAPPAAAALYGTPNVVPAEAGSAPTPGAGSMEVALGHIEKRNVPGDAAEASPLLSPQQPLPPQQTASTTHTVVLFPQNSFPRSGAAAATATAAAAASASSRAIIAGSVDNGTTTGPNMFGAAWLRQHHNVLSQLDPSVQGASASPSARASTAAFAPSATAAAAGGGDGGGGGASQTAVRSNSRSSSTLYSPMTRAAGSAAMGLQGSKTVDGRPATVSTATPMPVYDELTTSSSSPTATAAVSPAPKDKYSCRGSLEGGAGGSSSSPTTAGSDVASQEPILSGEYANTHSQRHRIDSTSASSATAVMTVDEDAVSRDHRRSSLLSLTDGYYVRRRTSGGNSSSSNNAKVAHPPSGAPPSNDPRRSDSGRQGGSSTTVVTAAAAVLDGSCEQGRNLITLKPARNSSASLLPQPPTLSNTESKNYRGGSGTYGSGGSGGGVSAGGSSFNTAIASLQTSDDTLPTRADSKDFLLRHPHDGRPTVTTTNTAAVAALTRQSSHESSGLHRLDSEKRSSGSHHHHHHHSHRRSHGRSNGSSGRHNGSFSFSSESLLDGRARGRLAKAAAASNAASNSVERRRATSTHSLSNNNGSNTNNKSLHLTGSDGPGDGAVSRRHQSRDRSSTSSRSSQNLLRSCTPPRHRVEKAGGGDFASGPSSPRRSRHLHRREQREGESERRRHSHRGGPRRPIDPDASDGSGSQRRLRSRSDLNGSSRRPSSASVSLVAGLDEVLPHKPMQPRNTSSSISSSTAAASSRNSSTGSTEHRGEPVGRSSVRCLRRMAAKARDVSNSSSCDLDAAAHNTPGGSNGHSKSDNVYHPHSTAMPQQPSEQNSSNSGPATLSPQLARGLVNSGSASATAPVVHFPGITALNGSGTLVAHNPNGDPCAMKLPLFKQNMVVERSSSSNDVNADRPVNNGGLRQQQQQQYSGNEAVAALLFQCTPLTLSHEGSGNQYKGSGSYVMQPARPQGSNGNGRALRSTNNGEGSGGRDKEGNDINGSGGDRVTTSGEPQKGLNAGMNSSGGATMSLVHKQLSLGGVSSVGSSDAAAPLFFGEGNVRTSVSSALLTQPRDSSTKRRRPATASFTPWSVDLSRFDKLREQQNASTAAAD</sequence>
<feature type="compositionally biased region" description="Low complexity" evidence="1">
    <location>
        <begin position="869"/>
        <end position="886"/>
    </location>
</feature>